<evidence type="ECO:0000313" key="2">
    <source>
        <dbReference type="Proteomes" id="UP000034652"/>
    </source>
</evidence>
<name>A0A0G1IWZ5_9BACT</name>
<protein>
    <submittedName>
        <fullName evidence="1">Uncharacterized protein</fullName>
    </submittedName>
</protein>
<dbReference type="EMBL" id="LCIV01000004">
    <property type="protein sequence ID" value="KKT63921.1"/>
    <property type="molecule type" value="Genomic_DNA"/>
</dbReference>
<sequence length="91" mass="10434">MKEGTDLRRDEEYKQQLLKLATELMTDEGQDNVAIYLDDGDFLKARIAILGALDRKVLEKGDITESKAREKYQILGIDPEKASRLRQSNIH</sequence>
<gene>
    <name evidence="1" type="ORF">UW57_C0004G0031</name>
</gene>
<reference evidence="1 2" key="1">
    <citation type="journal article" date="2015" name="Nature">
        <title>rRNA introns, odd ribosomes, and small enigmatic genomes across a large radiation of phyla.</title>
        <authorList>
            <person name="Brown C.T."/>
            <person name="Hug L.A."/>
            <person name="Thomas B.C."/>
            <person name="Sharon I."/>
            <person name="Castelle C.J."/>
            <person name="Singh A."/>
            <person name="Wilkins M.J."/>
            <person name="Williams K.H."/>
            <person name="Banfield J.F."/>
        </authorList>
    </citation>
    <scope>NUCLEOTIDE SEQUENCE [LARGE SCALE GENOMIC DNA]</scope>
</reference>
<comment type="caution">
    <text evidence="1">The sequence shown here is derived from an EMBL/GenBank/DDBJ whole genome shotgun (WGS) entry which is preliminary data.</text>
</comment>
<dbReference type="STRING" id="1618646.UW57_C0004G0031"/>
<dbReference type="AlphaFoldDB" id="A0A0G1IWZ5"/>
<dbReference type="Proteomes" id="UP000034652">
    <property type="component" value="Unassembled WGS sequence"/>
</dbReference>
<proteinExistence type="predicted"/>
<organism evidence="1 2">
    <name type="scientific">Candidatus Giovannonibacteria bacterium GW2011_GWA1_44_29</name>
    <dbReference type="NCBI Taxonomy" id="1618646"/>
    <lineage>
        <taxon>Bacteria</taxon>
        <taxon>Candidatus Giovannoniibacteriota</taxon>
    </lineage>
</organism>
<evidence type="ECO:0000313" key="1">
    <source>
        <dbReference type="EMBL" id="KKT63921.1"/>
    </source>
</evidence>
<accession>A0A0G1IWZ5</accession>